<proteinExistence type="predicted"/>
<gene>
    <name evidence="1" type="ORF">BTE48_17610</name>
</gene>
<comment type="caution">
    <text evidence="1">The sequence shown here is derived from an EMBL/GenBank/DDBJ whole genome shotgun (WGS) entry which is preliminary data.</text>
</comment>
<evidence type="ECO:0000313" key="1">
    <source>
        <dbReference type="EMBL" id="OPX53797.1"/>
    </source>
</evidence>
<dbReference type="Proteomes" id="UP000191418">
    <property type="component" value="Unassembled WGS sequence"/>
</dbReference>
<accession>A0A1V4SZL9</accession>
<protein>
    <submittedName>
        <fullName evidence="1">Uncharacterized protein</fullName>
    </submittedName>
</protein>
<sequence length="64" mass="7488">MEFPLSLKPLQGHMNNLLIFFFVTKVGSFPHLPHKKTWQQAQCEENMSQKSLVLNFCGQLRHCE</sequence>
<keyword evidence="2" id="KW-1185">Reference proteome</keyword>
<organism evidence="1 2">
    <name type="scientific">Oceanospirillum multiglobuliferum</name>
    <dbReference type="NCBI Taxonomy" id="64969"/>
    <lineage>
        <taxon>Bacteria</taxon>
        <taxon>Pseudomonadati</taxon>
        <taxon>Pseudomonadota</taxon>
        <taxon>Gammaproteobacteria</taxon>
        <taxon>Oceanospirillales</taxon>
        <taxon>Oceanospirillaceae</taxon>
        <taxon>Oceanospirillum</taxon>
    </lineage>
</organism>
<reference evidence="1 2" key="1">
    <citation type="submission" date="2017-01" db="EMBL/GenBank/DDBJ databases">
        <title>Genome Sequencing of a Marine Spirillum, Oceanospirillum multiglobuliferum ATCC 33336, from Japan.</title>
        <authorList>
            <person name="Carney J.G."/>
            <person name="Trachtenberg A.M."/>
            <person name="Rheaume B.A."/>
            <person name="Linnane J.D."/>
            <person name="Pitts N.L."/>
            <person name="Mykles D.L."/>
            <person name="Maclea K.S."/>
        </authorList>
    </citation>
    <scope>NUCLEOTIDE SEQUENCE [LARGE SCALE GENOMIC DNA]</scope>
    <source>
        <strain evidence="1 2">ATCC 33336</strain>
    </source>
</reference>
<dbReference type="AlphaFoldDB" id="A0A1V4SZL9"/>
<dbReference type="EMBL" id="MTSM01000420">
    <property type="protein sequence ID" value="OPX53797.1"/>
    <property type="molecule type" value="Genomic_DNA"/>
</dbReference>
<evidence type="ECO:0000313" key="2">
    <source>
        <dbReference type="Proteomes" id="UP000191418"/>
    </source>
</evidence>
<name>A0A1V4SZL9_9GAMM</name>